<feature type="coiled-coil region" evidence="3">
    <location>
        <begin position="209"/>
        <end position="236"/>
    </location>
</feature>
<accession>A0AAE9Z9G9</accession>
<dbReference type="AlphaFoldDB" id="A0AAE9Z9G9"/>
<organism evidence="6 7">
    <name type="scientific">Thalassomonas viridans</name>
    <dbReference type="NCBI Taxonomy" id="137584"/>
    <lineage>
        <taxon>Bacteria</taxon>
        <taxon>Pseudomonadati</taxon>
        <taxon>Pseudomonadota</taxon>
        <taxon>Gammaproteobacteria</taxon>
        <taxon>Alteromonadales</taxon>
        <taxon>Colwelliaceae</taxon>
        <taxon>Thalassomonas</taxon>
    </lineage>
</organism>
<name>A0AAE9Z9G9_9GAMM</name>
<sequence>MDKLREKTKKNPIKKYWFLFVALISLIILFMSASWHTAGFVVGRDTVVFDAVKRGDLDILVRASGELTSKNIRWISANSPGRVESLHIQAGDEVKQGDILAVLNNPLLQQQLEEAQLQLEIEETEAKAEIIDLDSQLEEQRSLLQESELNYEATYMTFEAQKQLIQQGNATVSQIEFKRSELEVRRFELRKLLQEKRVARMEKNVESQKDAILTRLDIMKKTLKSLEQRVENLRVKAAFDSVVQDLFIEAGQELALGANIATLAKKDDLIAELRVPEIQIQKVTVGQKVEIDTRTSRLPGKVSRIHPGVTNGTIQVDVELLGALPREARADMSIDGVINIANISDTLFIKRPVYAQGSSSTRLYKLDSSGGEAELVMVQFGEASADTIQITKGLVLGDRVVVSDTSSWGDHGLIRFN</sequence>
<keyword evidence="4" id="KW-1133">Transmembrane helix</keyword>
<reference evidence="6 7" key="2">
    <citation type="journal article" date="2022" name="Mar. Drugs">
        <title>Bioassay-Guided Fractionation Leads to the Detection of Cholic Acid Generated by the Rare Thalassomonas sp.</title>
        <authorList>
            <person name="Pheiffer F."/>
            <person name="Schneider Y.K."/>
            <person name="Hansen E.H."/>
            <person name="Andersen J.H."/>
            <person name="Isaksson J."/>
            <person name="Busche T."/>
            <person name="R C."/>
            <person name="Kalinowski J."/>
            <person name="Zyl L.V."/>
            <person name="Trindade M."/>
        </authorList>
    </citation>
    <scope>NUCLEOTIDE SEQUENCE [LARGE SCALE GENOMIC DNA]</scope>
    <source>
        <strain evidence="6 7">XOM25</strain>
    </source>
</reference>
<dbReference type="PANTHER" id="PTHR32347:SF23">
    <property type="entry name" value="BLL5650 PROTEIN"/>
    <property type="match status" value="1"/>
</dbReference>
<dbReference type="SUPFAM" id="SSF111369">
    <property type="entry name" value="HlyD-like secretion proteins"/>
    <property type="match status" value="1"/>
</dbReference>
<keyword evidence="7" id="KW-1185">Reference proteome</keyword>
<gene>
    <name evidence="6" type="ORF">SG34_030955</name>
</gene>
<evidence type="ECO:0000259" key="5">
    <source>
        <dbReference type="Pfam" id="PF25973"/>
    </source>
</evidence>
<evidence type="ECO:0000256" key="3">
    <source>
        <dbReference type="SAM" id="Coils"/>
    </source>
</evidence>
<dbReference type="GO" id="GO:0030313">
    <property type="term" value="C:cell envelope"/>
    <property type="evidence" value="ECO:0007669"/>
    <property type="project" value="UniProtKB-SubCell"/>
</dbReference>
<dbReference type="RefSeq" id="WP_044838748.1">
    <property type="nucleotide sequence ID" value="NZ_CP059734.1"/>
</dbReference>
<dbReference type="Gene3D" id="2.40.50.100">
    <property type="match status" value="1"/>
</dbReference>
<feature type="coiled-coil region" evidence="3">
    <location>
        <begin position="105"/>
        <end position="150"/>
    </location>
</feature>
<keyword evidence="2 3" id="KW-0175">Coiled coil</keyword>
<protein>
    <submittedName>
        <fullName evidence="6">HlyD family efflux transporter periplasmic adaptor subunit</fullName>
    </submittedName>
</protein>
<dbReference type="InterPro" id="IPR050465">
    <property type="entry name" value="UPF0194_transport"/>
</dbReference>
<feature type="transmembrane region" description="Helical" evidence="4">
    <location>
        <begin position="16"/>
        <end position="35"/>
    </location>
</feature>
<dbReference type="InterPro" id="IPR058647">
    <property type="entry name" value="BSH_CzcB-like"/>
</dbReference>
<dbReference type="Gene3D" id="2.40.30.170">
    <property type="match status" value="1"/>
</dbReference>
<keyword evidence="4" id="KW-0812">Transmembrane</keyword>
<evidence type="ECO:0000256" key="2">
    <source>
        <dbReference type="ARBA" id="ARBA00023054"/>
    </source>
</evidence>
<dbReference type="Proteomes" id="UP000032352">
    <property type="component" value="Chromosome pTvir"/>
</dbReference>
<dbReference type="EMBL" id="CP059734">
    <property type="protein sequence ID" value="WDE09186.1"/>
    <property type="molecule type" value="Genomic_DNA"/>
</dbReference>
<keyword evidence="4" id="KW-0472">Membrane</keyword>
<evidence type="ECO:0000256" key="1">
    <source>
        <dbReference type="ARBA" id="ARBA00004196"/>
    </source>
</evidence>
<evidence type="ECO:0000313" key="6">
    <source>
        <dbReference type="EMBL" id="WDE09186.1"/>
    </source>
</evidence>
<evidence type="ECO:0000256" key="4">
    <source>
        <dbReference type="SAM" id="Phobius"/>
    </source>
</evidence>
<comment type="subcellular location">
    <subcellularLocation>
        <location evidence="1">Cell envelope</location>
    </subcellularLocation>
</comment>
<feature type="domain" description="CzcB-like barrel-sandwich hybrid" evidence="5">
    <location>
        <begin position="75"/>
        <end position="264"/>
    </location>
</feature>
<proteinExistence type="predicted"/>
<evidence type="ECO:0000313" key="7">
    <source>
        <dbReference type="Proteomes" id="UP000032352"/>
    </source>
</evidence>
<dbReference type="PANTHER" id="PTHR32347">
    <property type="entry name" value="EFFLUX SYSTEM COMPONENT YKNX-RELATED"/>
    <property type="match status" value="1"/>
</dbReference>
<dbReference type="Pfam" id="PF25973">
    <property type="entry name" value="BSH_CzcB"/>
    <property type="match status" value="1"/>
</dbReference>
<dbReference type="KEGG" id="tvd:SG34_030955"/>
<reference evidence="6 7" key="1">
    <citation type="journal article" date="2015" name="Genome Announc.">
        <title>Draft Genome Sequences of Marine Isolates of Thalassomonas viridans and Thalassomonas actiniarum.</title>
        <authorList>
            <person name="Olonade I."/>
            <person name="van Zyl L.J."/>
            <person name="Trindade M."/>
        </authorList>
    </citation>
    <scope>NUCLEOTIDE SEQUENCE [LARGE SCALE GENOMIC DNA]</scope>
    <source>
        <strain evidence="6 7">XOM25</strain>
    </source>
</reference>